<dbReference type="SUPFAM" id="SSF48173">
    <property type="entry name" value="Cryptochrome/photolyase FAD-binding domain"/>
    <property type="match status" value="1"/>
</dbReference>
<protein>
    <submittedName>
        <fullName evidence="2">Cryptochrome/photolyase family protein</fullName>
    </submittedName>
</protein>
<comment type="caution">
    <text evidence="2">The sequence shown here is derived from an EMBL/GenBank/DDBJ whole genome shotgun (WGS) entry which is preliminary data.</text>
</comment>
<evidence type="ECO:0000313" key="3">
    <source>
        <dbReference type="Proteomes" id="UP000315889"/>
    </source>
</evidence>
<dbReference type="Gene3D" id="1.10.579.10">
    <property type="entry name" value="DNA Cyclobutane Dipyrimidine Photolyase, subunit A, domain 3"/>
    <property type="match status" value="1"/>
</dbReference>
<dbReference type="AlphaFoldDB" id="A0A520MP90"/>
<dbReference type="Proteomes" id="UP000315889">
    <property type="component" value="Unassembled WGS sequence"/>
</dbReference>
<dbReference type="InterPro" id="IPR005101">
    <property type="entry name" value="Cryptochr/Photolyase_FAD-bd"/>
</dbReference>
<dbReference type="EMBL" id="SHBP01000001">
    <property type="protein sequence ID" value="RZO23038.1"/>
    <property type="molecule type" value="Genomic_DNA"/>
</dbReference>
<dbReference type="InterPro" id="IPR007357">
    <property type="entry name" value="PhrB-like"/>
</dbReference>
<dbReference type="InterPro" id="IPR036134">
    <property type="entry name" value="Crypto/Photolyase_FAD-like_sf"/>
</dbReference>
<dbReference type="Pfam" id="PF03441">
    <property type="entry name" value="FAD_binding_7"/>
    <property type="match status" value="1"/>
</dbReference>
<keyword evidence="2" id="KW-0456">Lyase</keyword>
<dbReference type="Pfam" id="PF04244">
    <property type="entry name" value="DPRP"/>
    <property type="match status" value="1"/>
</dbReference>
<dbReference type="InterPro" id="IPR014729">
    <property type="entry name" value="Rossmann-like_a/b/a_fold"/>
</dbReference>
<dbReference type="GO" id="GO:0016829">
    <property type="term" value="F:lyase activity"/>
    <property type="evidence" value="ECO:0007669"/>
    <property type="project" value="UniProtKB-KW"/>
</dbReference>
<accession>A0A520MP90</accession>
<dbReference type="Gene3D" id="3.40.50.620">
    <property type="entry name" value="HUPs"/>
    <property type="match status" value="1"/>
</dbReference>
<evidence type="ECO:0000259" key="1">
    <source>
        <dbReference type="Pfam" id="PF03441"/>
    </source>
</evidence>
<dbReference type="PANTHER" id="PTHR38657">
    <property type="entry name" value="SLR1343 PROTEIN"/>
    <property type="match status" value="1"/>
</dbReference>
<evidence type="ECO:0000313" key="2">
    <source>
        <dbReference type="EMBL" id="RZO23038.1"/>
    </source>
</evidence>
<dbReference type="InterPro" id="IPR052551">
    <property type="entry name" value="UV-DNA_repair_photolyase"/>
</dbReference>
<dbReference type="Gene3D" id="1.10.10.1710">
    <property type="entry name" value="Deoxyribodipyrimidine photolyase-related"/>
    <property type="match status" value="1"/>
</dbReference>
<dbReference type="PANTHER" id="PTHR38657:SF1">
    <property type="entry name" value="SLR1343 PROTEIN"/>
    <property type="match status" value="1"/>
</dbReference>
<dbReference type="Gene3D" id="1.25.40.80">
    <property type="match status" value="1"/>
</dbReference>
<proteinExistence type="predicted"/>
<organism evidence="2 3">
    <name type="scientific">SAR92 clade bacterium</name>
    <dbReference type="NCBI Taxonomy" id="2315479"/>
    <lineage>
        <taxon>Bacteria</taxon>
        <taxon>Pseudomonadati</taxon>
        <taxon>Pseudomonadota</taxon>
        <taxon>Gammaproteobacteria</taxon>
        <taxon>Cellvibrionales</taxon>
        <taxon>Porticoccaceae</taxon>
        <taxon>SAR92 clade</taxon>
    </lineage>
</organism>
<name>A0A520MP90_9GAMM</name>
<feature type="domain" description="Cryptochrome/DNA photolyase FAD-binding" evidence="1">
    <location>
        <begin position="308"/>
        <end position="399"/>
    </location>
</feature>
<sequence>MTEKSLLLILGNQLFPVESIQSAGTNFVFMAEDLGLCTYEKHHKLKILMFLVAMREKRDELIAADSMVEYLDIEHEAFGQTYEEKLATCITDNAITALKVFEIEDKDFETRIHNFAAQQNLPLTVLPSPMFLLDRQEFLRFTGMSKVLRMGNFYKEVRKKLNLLMDEDKKPLGGKWSFDEDNRKKIPKGLTLPDSYKPTKSQYIEPLKLIIEQTFPEHPGQMDDVWMPLTRADALENIDYFLQFKFENFGIYEDAILQNDTFMFHSAISPGLNMGLITPRDIIDKVLAYTEKNDVSLNSIEGFLRQIVGWREFIRGVYQHHGETQLQSNFFNFSNALSPSWYSGETGIPPLDDAINFSDRYGYTHHINRLMVISNLMTLCEVHPMNVYRWFMEMYVDSSEWVMTPNVFGMGTFADGGIFATKPYICGSNYMIKMSDYKKGEWCDVVDGLYWRFVSRHMGVLKNNPRLSFMRKTLENMNEERKQLIFTCAETFISDHCC</sequence>
<gene>
    <name evidence="2" type="ORF">EVB03_01370</name>
</gene>
<reference evidence="2 3" key="1">
    <citation type="submission" date="2019-02" db="EMBL/GenBank/DDBJ databases">
        <title>Prokaryotic population dynamics and viral predation in marine succession experiment using metagenomics: the confinement effect.</title>
        <authorList>
            <person name="Haro-Moreno J.M."/>
            <person name="Rodriguez-Valera F."/>
            <person name="Lopez-Perez M."/>
        </authorList>
    </citation>
    <scope>NUCLEOTIDE SEQUENCE [LARGE SCALE GENOMIC DNA]</scope>
    <source>
        <strain evidence="2">MED-G170</strain>
    </source>
</reference>